<evidence type="ECO:0000313" key="2">
    <source>
        <dbReference type="EMBL" id="CAI9264547.1"/>
    </source>
</evidence>
<dbReference type="AlphaFoldDB" id="A0AA35VK99"/>
<reference evidence="2" key="1">
    <citation type="submission" date="2023-04" db="EMBL/GenBank/DDBJ databases">
        <authorList>
            <person name="Vijverberg K."/>
            <person name="Xiong W."/>
            <person name="Schranz E."/>
        </authorList>
    </citation>
    <scope>NUCLEOTIDE SEQUENCE</scope>
</reference>
<evidence type="ECO:0000313" key="3">
    <source>
        <dbReference type="Proteomes" id="UP001177003"/>
    </source>
</evidence>
<dbReference type="EMBL" id="OX465086">
    <property type="protein sequence ID" value="CAI9264547.1"/>
    <property type="molecule type" value="Genomic_DNA"/>
</dbReference>
<dbReference type="Proteomes" id="UP001177003">
    <property type="component" value="Chromosome 0"/>
</dbReference>
<accession>A0AA35VK99</accession>
<feature type="compositionally biased region" description="Low complexity" evidence="1">
    <location>
        <begin position="24"/>
        <end position="45"/>
    </location>
</feature>
<sequence>MKGLPPNYVNMSSEIIKAPLCKGNESSLASSSSNLTLSSNEHTNLPFSDRKRETRNCYAFEEDQPESSSNEDSFDEVTMITISVNHCIDLESRLQRLHPRRCLEQKVFQDLVMSKLNNLVNRSL</sequence>
<organism evidence="2 3">
    <name type="scientific">Lactuca saligna</name>
    <name type="common">Willowleaf lettuce</name>
    <dbReference type="NCBI Taxonomy" id="75948"/>
    <lineage>
        <taxon>Eukaryota</taxon>
        <taxon>Viridiplantae</taxon>
        <taxon>Streptophyta</taxon>
        <taxon>Embryophyta</taxon>
        <taxon>Tracheophyta</taxon>
        <taxon>Spermatophyta</taxon>
        <taxon>Magnoliopsida</taxon>
        <taxon>eudicotyledons</taxon>
        <taxon>Gunneridae</taxon>
        <taxon>Pentapetalae</taxon>
        <taxon>asterids</taxon>
        <taxon>campanulids</taxon>
        <taxon>Asterales</taxon>
        <taxon>Asteraceae</taxon>
        <taxon>Cichorioideae</taxon>
        <taxon>Cichorieae</taxon>
        <taxon>Lactucinae</taxon>
        <taxon>Lactuca</taxon>
    </lineage>
</organism>
<evidence type="ECO:0000256" key="1">
    <source>
        <dbReference type="SAM" id="MobiDB-lite"/>
    </source>
</evidence>
<feature type="region of interest" description="Disordered" evidence="1">
    <location>
        <begin position="24"/>
        <end position="48"/>
    </location>
</feature>
<proteinExistence type="predicted"/>
<keyword evidence="3" id="KW-1185">Reference proteome</keyword>
<gene>
    <name evidence="2" type="ORF">LSALG_LOCUS5190</name>
</gene>
<protein>
    <submittedName>
        <fullName evidence="2">Uncharacterized protein</fullName>
    </submittedName>
</protein>
<name>A0AA35VK99_LACSI</name>